<dbReference type="GO" id="GO:0016618">
    <property type="term" value="F:hydroxypyruvate reductase [NAD(P)H] activity"/>
    <property type="evidence" value="ECO:0007669"/>
    <property type="project" value="UniProtKB-EC"/>
</dbReference>
<evidence type="ECO:0000313" key="8">
    <source>
        <dbReference type="Proteomes" id="UP000236642"/>
    </source>
</evidence>
<evidence type="ECO:0000256" key="4">
    <source>
        <dbReference type="RuleBase" id="RU003719"/>
    </source>
</evidence>
<accession>A0A2H5Y457</accession>
<feature type="domain" description="D-isomer specific 2-hydroxyacid dehydrogenase catalytic" evidence="5">
    <location>
        <begin position="19"/>
        <end position="324"/>
    </location>
</feature>
<gene>
    <name evidence="7" type="ORF">HRbin22_00425</name>
</gene>
<keyword evidence="2 4" id="KW-0560">Oxidoreductase</keyword>
<dbReference type="GO" id="GO:0051287">
    <property type="term" value="F:NAD binding"/>
    <property type="evidence" value="ECO:0007669"/>
    <property type="project" value="InterPro"/>
</dbReference>
<dbReference type="FunFam" id="3.40.50.720:FF:000203">
    <property type="entry name" value="D-3-phosphoglycerate dehydrogenase (SerA)"/>
    <property type="match status" value="1"/>
</dbReference>
<evidence type="ECO:0000256" key="1">
    <source>
        <dbReference type="ARBA" id="ARBA00005854"/>
    </source>
</evidence>
<dbReference type="InterPro" id="IPR006139">
    <property type="entry name" value="D-isomer_2_OHA_DH_cat_dom"/>
</dbReference>
<evidence type="ECO:0000256" key="2">
    <source>
        <dbReference type="ARBA" id="ARBA00023002"/>
    </source>
</evidence>
<reference evidence="8" key="1">
    <citation type="submission" date="2017-09" db="EMBL/GenBank/DDBJ databases">
        <title>Metaegenomics of thermophilic ammonia-oxidizing enrichment culture.</title>
        <authorList>
            <person name="Kato S."/>
            <person name="Suzuki K."/>
        </authorList>
    </citation>
    <scope>NUCLEOTIDE SEQUENCE [LARGE SCALE GENOMIC DNA]</scope>
</reference>
<dbReference type="SUPFAM" id="SSF52283">
    <property type="entry name" value="Formate/glycerate dehydrogenase catalytic domain-like"/>
    <property type="match status" value="1"/>
</dbReference>
<dbReference type="Proteomes" id="UP000236642">
    <property type="component" value="Unassembled WGS sequence"/>
</dbReference>
<evidence type="ECO:0000259" key="6">
    <source>
        <dbReference type="Pfam" id="PF02826"/>
    </source>
</evidence>
<dbReference type="PANTHER" id="PTHR42789">
    <property type="entry name" value="D-ISOMER SPECIFIC 2-HYDROXYACID DEHYDROGENASE FAMILY PROTEIN (AFU_ORTHOLOGUE AFUA_6G10090)"/>
    <property type="match status" value="1"/>
</dbReference>
<dbReference type="Pfam" id="PF02826">
    <property type="entry name" value="2-Hacid_dh_C"/>
    <property type="match status" value="1"/>
</dbReference>
<comment type="similarity">
    <text evidence="1 4">Belongs to the D-isomer specific 2-hydroxyacid dehydrogenase family.</text>
</comment>
<dbReference type="Gene3D" id="3.40.50.720">
    <property type="entry name" value="NAD(P)-binding Rossmann-like Domain"/>
    <property type="match status" value="2"/>
</dbReference>
<evidence type="ECO:0000313" key="7">
    <source>
        <dbReference type="EMBL" id="GBD08192.1"/>
    </source>
</evidence>
<evidence type="ECO:0000256" key="3">
    <source>
        <dbReference type="ARBA" id="ARBA00023027"/>
    </source>
</evidence>
<dbReference type="InterPro" id="IPR050857">
    <property type="entry name" value="D-2-hydroxyacid_DH"/>
</dbReference>
<protein>
    <submittedName>
        <fullName evidence="7">Hydroxypyruvate reductase</fullName>
        <ecNumber evidence="7">1.1.1.81</ecNumber>
    </submittedName>
</protein>
<proteinExistence type="inferred from homology"/>
<dbReference type="InterPro" id="IPR029753">
    <property type="entry name" value="D-isomer_DH_CS"/>
</dbReference>
<evidence type="ECO:0000259" key="5">
    <source>
        <dbReference type="Pfam" id="PF00389"/>
    </source>
</evidence>
<comment type="caution">
    <text evidence="7">The sequence shown here is derived from an EMBL/GenBank/DDBJ whole genome shotgun (WGS) entry which is preliminary data.</text>
</comment>
<dbReference type="InterPro" id="IPR036291">
    <property type="entry name" value="NAD(P)-bd_dom_sf"/>
</dbReference>
<dbReference type="PROSITE" id="PS00671">
    <property type="entry name" value="D_2_HYDROXYACID_DH_3"/>
    <property type="match status" value="1"/>
</dbReference>
<organism evidence="7 8">
    <name type="scientific">Candidatus Thermoflexus japonica</name>
    <dbReference type="NCBI Taxonomy" id="2035417"/>
    <lineage>
        <taxon>Bacteria</taxon>
        <taxon>Bacillati</taxon>
        <taxon>Chloroflexota</taxon>
        <taxon>Thermoflexia</taxon>
        <taxon>Thermoflexales</taxon>
        <taxon>Thermoflexaceae</taxon>
        <taxon>Thermoflexus</taxon>
    </lineage>
</organism>
<dbReference type="PANTHER" id="PTHR42789:SF1">
    <property type="entry name" value="D-ISOMER SPECIFIC 2-HYDROXYACID DEHYDROGENASE FAMILY PROTEIN (AFU_ORTHOLOGUE AFUA_6G10090)"/>
    <property type="match status" value="1"/>
</dbReference>
<keyword evidence="3" id="KW-0520">NAD</keyword>
<sequence>MRLRIAIVNSSSFGRYFPEHLERLAALGEVRRIDVPPQMDGRALAEALHGFQILVVSVTPRFGPEFFAHKDETWLIARHGIGVDNIHLPSATAHGVLVTRVTPWMERDAVAELTIALLLALLRRIPEAAAAAREGRWAERAAFVGWELRGKTVGLIGFGNIGSRVGEILAHGFHARVLAFDPGVPSEAIRESGAEPVDLETLLREADILSLHAALTEENFHMLSHEAFRKMKPGVILVNTARGELIDEAALIAALESGRVAGAALDVVEGEPIGPDHPLLRFPNVLIVPHIAAYTHETLRRMGEKVISDVERVLRGEIPEEVVNPEVLSRARAFARQSPAGSGGGVAPSR</sequence>
<keyword evidence="7" id="KW-0670">Pyruvate</keyword>
<dbReference type="InterPro" id="IPR006140">
    <property type="entry name" value="D-isomer_DH_NAD-bd"/>
</dbReference>
<dbReference type="EC" id="1.1.1.81" evidence="7"/>
<dbReference type="CDD" id="cd12177">
    <property type="entry name" value="2-Hacid_dh_12"/>
    <property type="match status" value="1"/>
</dbReference>
<dbReference type="Pfam" id="PF00389">
    <property type="entry name" value="2-Hacid_dh"/>
    <property type="match status" value="1"/>
</dbReference>
<dbReference type="SUPFAM" id="SSF51735">
    <property type="entry name" value="NAD(P)-binding Rossmann-fold domains"/>
    <property type="match status" value="1"/>
</dbReference>
<dbReference type="EMBL" id="BEHY01000005">
    <property type="protein sequence ID" value="GBD08192.1"/>
    <property type="molecule type" value="Genomic_DNA"/>
</dbReference>
<name>A0A2H5Y457_9CHLR</name>
<feature type="domain" description="D-isomer specific 2-hydroxyacid dehydrogenase NAD-binding" evidence="6">
    <location>
        <begin position="115"/>
        <end position="292"/>
    </location>
</feature>
<dbReference type="AlphaFoldDB" id="A0A2H5Y457"/>